<organism evidence="1 2">
    <name type="scientific">Catharanthus roseus</name>
    <name type="common">Madagascar periwinkle</name>
    <name type="synonym">Vinca rosea</name>
    <dbReference type="NCBI Taxonomy" id="4058"/>
    <lineage>
        <taxon>Eukaryota</taxon>
        <taxon>Viridiplantae</taxon>
        <taxon>Streptophyta</taxon>
        <taxon>Embryophyta</taxon>
        <taxon>Tracheophyta</taxon>
        <taxon>Spermatophyta</taxon>
        <taxon>Magnoliopsida</taxon>
        <taxon>eudicotyledons</taxon>
        <taxon>Gunneridae</taxon>
        <taxon>Pentapetalae</taxon>
        <taxon>asterids</taxon>
        <taxon>lamiids</taxon>
        <taxon>Gentianales</taxon>
        <taxon>Apocynaceae</taxon>
        <taxon>Rauvolfioideae</taxon>
        <taxon>Vinceae</taxon>
        <taxon>Catharanthinae</taxon>
        <taxon>Catharanthus</taxon>
    </lineage>
</organism>
<proteinExistence type="predicted"/>
<reference evidence="2" key="1">
    <citation type="journal article" date="2023" name="Nat. Plants">
        <title>Single-cell RNA sequencing provides a high-resolution roadmap for understanding the multicellular compartmentation of specialized metabolism.</title>
        <authorList>
            <person name="Sun S."/>
            <person name="Shen X."/>
            <person name="Li Y."/>
            <person name="Li Y."/>
            <person name="Wang S."/>
            <person name="Li R."/>
            <person name="Zhang H."/>
            <person name="Shen G."/>
            <person name="Guo B."/>
            <person name="Wei J."/>
            <person name="Xu J."/>
            <person name="St-Pierre B."/>
            <person name="Chen S."/>
            <person name="Sun C."/>
        </authorList>
    </citation>
    <scope>NUCLEOTIDE SEQUENCE [LARGE SCALE GENOMIC DNA]</scope>
</reference>
<protein>
    <submittedName>
        <fullName evidence="1">Uncharacterized protein</fullName>
    </submittedName>
</protein>
<name>A0ACC0C6R9_CATRO</name>
<dbReference type="EMBL" id="CM044701">
    <property type="protein sequence ID" value="KAI5680504.1"/>
    <property type="molecule type" value="Genomic_DNA"/>
</dbReference>
<dbReference type="Proteomes" id="UP001060085">
    <property type="component" value="Linkage Group LG01"/>
</dbReference>
<sequence>MSTVEVVTDDGVHTPLLQNSSNQVEFAAGGGEITSSPPTHQHEESSPDSSSHKQRLVSLDVFRGLTVALMILVDDAGKAFPSINHSPWFGVTLADFVMPAFLFVVGASVSLVFKKVPNKAAATRKVVIRSIKLFLLGLILQGGYFHGRNHLTYGVDLEKLRLMGVLQRIAIGYFLASVLEIWLVNDIVVDSAITFMRRYCLQSVVAVLLASIYMVLLYFLYIPNWSFDVSSLKSASLVSGSGTQAVYCGERGSLQPPCNAVGLIDRYFLGEQHLYQRPVYRRTKECSVNSPDYGPLPPNAPVWCLAPFDPEGMLSSLMAVITCFLGLHYGHILVHFKGQIQTVIFWSLTSFPLLISGYAFKVLGVPFSKPLYTLSYMLITAGASGLLLTIIFYFVDIKCIRKPTVLFQWMGMNALIIYALAACDLFPAALEGFYWRSPENNLVDYTESFLQGILHSKKWGTLAFVMLEILFWGIVAGFLHWKRIYIKL</sequence>
<evidence type="ECO:0000313" key="1">
    <source>
        <dbReference type="EMBL" id="KAI5680504.1"/>
    </source>
</evidence>
<comment type="caution">
    <text evidence="1">The sequence shown here is derived from an EMBL/GenBank/DDBJ whole genome shotgun (WGS) entry which is preliminary data.</text>
</comment>
<keyword evidence="2" id="KW-1185">Reference proteome</keyword>
<gene>
    <name evidence="1" type="ORF">M9H77_01731</name>
</gene>
<evidence type="ECO:0000313" key="2">
    <source>
        <dbReference type="Proteomes" id="UP001060085"/>
    </source>
</evidence>
<accession>A0ACC0C6R9</accession>